<dbReference type="EMBL" id="JAHESF010000023">
    <property type="protein sequence ID" value="MBT1699241.1"/>
    <property type="molecule type" value="Genomic_DNA"/>
</dbReference>
<dbReference type="AlphaFoldDB" id="A0AAP2DMS7"/>
<dbReference type="Gene3D" id="2.180.10.10">
    <property type="entry name" value="RHS repeat-associated core"/>
    <property type="match status" value="1"/>
</dbReference>
<evidence type="ECO:0000313" key="3">
    <source>
        <dbReference type="Proteomes" id="UP001319200"/>
    </source>
</evidence>
<dbReference type="NCBIfam" id="TIGR03696">
    <property type="entry name" value="Rhs_assc_core"/>
    <property type="match status" value="1"/>
</dbReference>
<organism evidence="2 3">
    <name type="scientific">Chryseosolibacter histidini</name>
    <dbReference type="NCBI Taxonomy" id="2782349"/>
    <lineage>
        <taxon>Bacteria</taxon>
        <taxon>Pseudomonadati</taxon>
        <taxon>Bacteroidota</taxon>
        <taxon>Cytophagia</taxon>
        <taxon>Cytophagales</taxon>
        <taxon>Chryseotaleaceae</taxon>
        <taxon>Chryseosolibacter</taxon>
    </lineage>
</organism>
<evidence type="ECO:0000256" key="1">
    <source>
        <dbReference type="SAM" id="MobiDB-lite"/>
    </source>
</evidence>
<dbReference type="InterPro" id="IPR022385">
    <property type="entry name" value="Rhs_assc_core"/>
</dbReference>
<dbReference type="RefSeq" id="WP_254167024.1">
    <property type="nucleotide sequence ID" value="NZ_JAHESF010000023.1"/>
</dbReference>
<dbReference type="PANTHER" id="PTHR32305:SF15">
    <property type="entry name" value="PROTEIN RHSA-RELATED"/>
    <property type="match status" value="1"/>
</dbReference>
<dbReference type="PANTHER" id="PTHR32305">
    <property type="match status" value="1"/>
</dbReference>
<sequence>MTFTTKDESQAATATMEQANVPNEQGEFIYYNEAVKVYSKIFDHTNNGQGDADGYAIRLTGGNTDKMYGLAKSLSVMPGDTIKMDVFAKYVTGTPSSNTWAGTLLSTMTAISANALGVVVDGGLAGSIGGQSFPMEGYMTRSAENETAPKAYLNWLVFNRQDSLVDFGYIRLTTAALENGSNGAHEHLEKGDLLIREPGYVYIYLSNENENPVEVFFDDFKVEHIKSPIVQTDDYYPFGFAFNSHRRENSIENRYLYNGKELQHDLGLGWYDYIARQYDPITGRFLSVDPAADLMRRFSTYAYSFDNPIRFIDPDGMIPEQATGGDQEDPKKKNQQEQQQTKTWDDLGPLEKFFGTLILLTEELGSRINQGQGKESGDFDDNIQTGINTINDVVLTVQGTHEILTSGPASGKNLADDAASNGAKLLNKADDAANAAIKTTDDIVKVRHHTSSAGLKGIKKDGQINPARGKPPGVDVEMEPFSRPSQVNLGQAGGGNKGGGGYVEFSVQKSDIVVRPGTEGEEL</sequence>
<dbReference type="Proteomes" id="UP001319200">
    <property type="component" value="Unassembled WGS sequence"/>
</dbReference>
<feature type="region of interest" description="Disordered" evidence="1">
    <location>
        <begin position="314"/>
        <end position="345"/>
    </location>
</feature>
<dbReference type="InterPro" id="IPR050708">
    <property type="entry name" value="T6SS_VgrG/RHS"/>
</dbReference>
<protein>
    <submittedName>
        <fullName evidence="2">RHS repeat-associated core domain-containing protein</fullName>
    </submittedName>
</protein>
<reference evidence="2 3" key="1">
    <citation type="submission" date="2021-05" db="EMBL/GenBank/DDBJ databases">
        <title>A Polyphasic approach of four new species of the genus Ohtaekwangia: Ohtaekwangia histidinii sp. nov., Ohtaekwangia cretensis sp. nov., Ohtaekwangia indiensis sp. nov., Ohtaekwangia reichenbachii sp. nov. from diverse environment.</title>
        <authorList>
            <person name="Octaviana S."/>
        </authorList>
    </citation>
    <scope>NUCLEOTIDE SEQUENCE [LARGE SCALE GENOMIC DNA]</scope>
    <source>
        <strain evidence="2 3">PWU4</strain>
    </source>
</reference>
<gene>
    <name evidence="2" type="ORF">KK083_20255</name>
</gene>
<name>A0AAP2DMS7_9BACT</name>
<evidence type="ECO:0000313" key="2">
    <source>
        <dbReference type="EMBL" id="MBT1699241.1"/>
    </source>
</evidence>
<accession>A0AAP2DMS7</accession>
<keyword evidence="3" id="KW-1185">Reference proteome</keyword>
<proteinExistence type="predicted"/>
<comment type="caution">
    <text evidence="2">The sequence shown here is derived from an EMBL/GenBank/DDBJ whole genome shotgun (WGS) entry which is preliminary data.</text>
</comment>